<evidence type="ECO:0000259" key="2">
    <source>
        <dbReference type="PROSITE" id="PS51782"/>
    </source>
</evidence>
<dbReference type="PANTHER" id="PTHR21666:SF270">
    <property type="entry name" value="MUREIN HYDROLASE ACTIVATOR ENVC"/>
    <property type="match status" value="1"/>
</dbReference>
<dbReference type="Gene3D" id="2.70.70.10">
    <property type="entry name" value="Glucose Permease (Domain IIA)"/>
    <property type="match status" value="1"/>
</dbReference>
<dbReference type="Pfam" id="PF01551">
    <property type="entry name" value="Peptidase_M23"/>
    <property type="match status" value="1"/>
</dbReference>
<dbReference type="InterPro" id="IPR036779">
    <property type="entry name" value="LysM_dom_sf"/>
</dbReference>
<dbReference type="EC" id="3.4.24.-" evidence="3"/>
<dbReference type="SUPFAM" id="SSF54106">
    <property type="entry name" value="LysM domain"/>
    <property type="match status" value="1"/>
</dbReference>
<dbReference type="Proteomes" id="UP000266178">
    <property type="component" value="Unassembled WGS sequence"/>
</dbReference>
<feature type="signal peptide" evidence="1">
    <location>
        <begin position="1"/>
        <end position="17"/>
    </location>
</feature>
<proteinExistence type="predicted"/>
<dbReference type="RefSeq" id="WP_119357349.1">
    <property type="nucleotide sequence ID" value="NZ_BJXM01000001.1"/>
</dbReference>
<evidence type="ECO:0000313" key="3">
    <source>
        <dbReference type="EMBL" id="RIH92199.1"/>
    </source>
</evidence>
<dbReference type="OrthoDB" id="9805799at2"/>
<feature type="chain" id="PRO_5030071893" evidence="1">
    <location>
        <begin position="18"/>
        <end position="332"/>
    </location>
</feature>
<dbReference type="GO" id="GO:0004222">
    <property type="term" value="F:metalloendopeptidase activity"/>
    <property type="evidence" value="ECO:0007669"/>
    <property type="project" value="TreeGrafter"/>
</dbReference>
<accession>A0A399FAB4</accession>
<dbReference type="EMBL" id="QWLB01000023">
    <property type="protein sequence ID" value="RIH92199.1"/>
    <property type="molecule type" value="Genomic_DNA"/>
</dbReference>
<dbReference type="AlphaFoldDB" id="A0A399FAB4"/>
<dbReference type="PROSITE" id="PS51782">
    <property type="entry name" value="LYSM"/>
    <property type="match status" value="1"/>
</dbReference>
<comment type="caution">
    <text evidence="3">The sequence shown here is derived from an EMBL/GenBank/DDBJ whole genome shotgun (WGS) entry which is preliminary data.</text>
</comment>
<dbReference type="SMART" id="SM00257">
    <property type="entry name" value="LysM"/>
    <property type="match status" value="1"/>
</dbReference>
<gene>
    <name evidence="3" type="primary">mepM_4</name>
    <name evidence="3" type="ORF">Mgrana_01868</name>
</gene>
<feature type="domain" description="LysM" evidence="2">
    <location>
        <begin position="19"/>
        <end position="63"/>
    </location>
</feature>
<dbReference type="CDD" id="cd00118">
    <property type="entry name" value="LysM"/>
    <property type="match status" value="1"/>
</dbReference>
<keyword evidence="4" id="KW-1185">Reference proteome</keyword>
<dbReference type="PANTHER" id="PTHR21666">
    <property type="entry name" value="PEPTIDASE-RELATED"/>
    <property type="match status" value="1"/>
</dbReference>
<protein>
    <submittedName>
        <fullName evidence="3">Murein DD-endopeptidase MepM</fullName>
        <ecNumber evidence="3">3.4.24.-</ecNumber>
    </submittedName>
</protein>
<keyword evidence="3" id="KW-0378">Hydrolase</keyword>
<dbReference type="Gene3D" id="3.10.350.10">
    <property type="entry name" value="LysM domain"/>
    <property type="match status" value="1"/>
</dbReference>
<dbReference type="InterPro" id="IPR018392">
    <property type="entry name" value="LysM"/>
</dbReference>
<name>A0A399FAB4_9DEIN</name>
<sequence length="332" mass="36119">MRRASIGLILATSLALAQSTHVVQPGETLYRIAQQYGTTVERLEALNNLSNPNQLRVGQTLRLSGQPPTPPVNRRTDLPTPIEALEWPRQTLQGNVAVLRFSATQAVPGQVRFLGSTYPIQQNRVLLPIPALQAPGIYPVAVELEGQEIRLEIQVVAGSFGRFILQLPPDRAALLVPNTLRAERAKVVGSCDWNRPQQWSGNWKKPVNSNRITDPFGTRRSYDQGATYSFHEGIDYGVPVGTPVRAPADGVVGLAQALFVRGNGVTIDHGDGVCSGFWHLSKILVKPGQRVKAGDLIGLSGNTGLSNGPHSHFEIRIRGTPTNPALWYYAAP</sequence>
<reference evidence="3 4" key="1">
    <citation type="submission" date="2018-08" db="EMBL/GenBank/DDBJ databases">
        <title>Meiothermus granaticius genome AF-68 sequencing project.</title>
        <authorList>
            <person name="Da Costa M.S."/>
            <person name="Albuquerque L."/>
            <person name="Raposo P."/>
            <person name="Froufe H.J.C."/>
            <person name="Barroso C.S."/>
            <person name="Egas C."/>
        </authorList>
    </citation>
    <scope>NUCLEOTIDE SEQUENCE [LARGE SCALE GENOMIC DNA]</scope>
    <source>
        <strain evidence="3 4">AF-68</strain>
    </source>
</reference>
<dbReference type="CDD" id="cd12797">
    <property type="entry name" value="M23_peptidase"/>
    <property type="match status" value="1"/>
</dbReference>
<evidence type="ECO:0000256" key="1">
    <source>
        <dbReference type="SAM" id="SignalP"/>
    </source>
</evidence>
<dbReference type="InterPro" id="IPR016047">
    <property type="entry name" value="M23ase_b-sheet_dom"/>
</dbReference>
<keyword evidence="1" id="KW-0732">Signal</keyword>
<organism evidence="3 4">
    <name type="scientific">Meiothermus granaticius NBRC 107808</name>
    <dbReference type="NCBI Taxonomy" id="1227551"/>
    <lineage>
        <taxon>Bacteria</taxon>
        <taxon>Thermotogati</taxon>
        <taxon>Deinococcota</taxon>
        <taxon>Deinococci</taxon>
        <taxon>Thermales</taxon>
        <taxon>Thermaceae</taxon>
        <taxon>Meiothermus</taxon>
    </lineage>
</organism>
<evidence type="ECO:0000313" key="4">
    <source>
        <dbReference type="Proteomes" id="UP000266178"/>
    </source>
</evidence>
<dbReference type="Pfam" id="PF01476">
    <property type="entry name" value="LysM"/>
    <property type="match status" value="1"/>
</dbReference>
<dbReference type="SUPFAM" id="SSF51261">
    <property type="entry name" value="Duplicated hybrid motif"/>
    <property type="match status" value="1"/>
</dbReference>
<dbReference type="InterPro" id="IPR050570">
    <property type="entry name" value="Cell_wall_metabolism_enzyme"/>
</dbReference>
<dbReference type="InterPro" id="IPR011055">
    <property type="entry name" value="Dup_hybrid_motif"/>
</dbReference>